<evidence type="ECO:0000256" key="6">
    <source>
        <dbReference type="ARBA" id="ARBA00023136"/>
    </source>
</evidence>
<dbReference type="InterPro" id="IPR004681">
    <property type="entry name" value="TRAP_DctM"/>
</dbReference>
<feature type="transmembrane region" description="Helical" evidence="7">
    <location>
        <begin position="29"/>
        <end position="50"/>
    </location>
</feature>
<dbReference type="Pfam" id="PF06808">
    <property type="entry name" value="DctM"/>
    <property type="match status" value="1"/>
</dbReference>
<feature type="transmembrane region" description="Helical" evidence="7">
    <location>
        <begin position="173"/>
        <end position="197"/>
    </location>
</feature>
<dbReference type="EMBL" id="JACSPV010000038">
    <property type="protein sequence ID" value="MBD8006824.1"/>
    <property type="molecule type" value="Genomic_DNA"/>
</dbReference>
<gene>
    <name evidence="9" type="ORF">H9631_17275</name>
</gene>
<proteinExistence type="predicted"/>
<feature type="transmembrane region" description="Helical" evidence="7">
    <location>
        <begin position="227"/>
        <end position="245"/>
    </location>
</feature>
<feature type="transmembrane region" description="Helical" evidence="7">
    <location>
        <begin position="251"/>
        <end position="269"/>
    </location>
</feature>
<dbReference type="NCBIfam" id="TIGR00786">
    <property type="entry name" value="dctM"/>
    <property type="match status" value="1"/>
</dbReference>
<keyword evidence="4 7" id="KW-0812">Transmembrane</keyword>
<dbReference type="PANTHER" id="PTHR33362">
    <property type="entry name" value="SIALIC ACID TRAP TRANSPORTER PERMEASE PROTEIN SIAT-RELATED"/>
    <property type="match status" value="1"/>
</dbReference>
<feature type="domain" description="TRAP C4-dicarboxylate transport system permease DctM subunit" evidence="8">
    <location>
        <begin position="11"/>
        <end position="427"/>
    </location>
</feature>
<evidence type="ECO:0000256" key="2">
    <source>
        <dbReference type="ARBA" id="ARBA00022475"/>
    </source>
</evidence>
<evidence type="ECO:0000256" key="5">
    <source>
        <dbReference type="ARBA" id="ARBA00022989"/>
    </source>
</evidence>
<feature type="transmembrane region" description="Helical" evidence="7">
    <location>
        <begin position="344"/>
        <end position="362"/>
    </location>
</feature>
<feature type="transmembrane region" description="Helical" evidence="7">
    <location>
        <begin position="368"/>
        <end position="390"/>
    </location>
</feature>
<evidence type="ECO:0000256" key="4">
    <source>
        <dbReference type="ARBA" id="ARBA00022692"/>
    </source>
</evidence>
<evidence type="ECO:0000313" key="9">
    <source>
        <dbReference type="EMBL" id="MBD8006824.1"/>
    </source>
</evidence>
<reference evidence="9 10" key="1">
    <citation type="submission" date="2020-08" db="EMBL/GenBank/DDBJ databases">
        <title>A Genomic Blueprint of the Chicken Gut Microbiome.</title>
        <authorList>
            <person name="Gilroy R."/>
            <person name="Ravi A."/>
            <person name="Getino M."/>
            <person name="Pursley I."/>
            <person name="Horton D.L."/>
            <person name="Alikhan N.-F."/>
            <person name="Baker D."/>
            <person name="Gharbi K."/>
            <person name="Hall N."/>
            <person name="Watson M."/>
            <person name="Adriaenssens E.M."/>
            <person name="Foster-Nyarko E."/>
            <person name="Jarju S."/>
            <person name="Secka A."/>
            <person name="Antonio M."/>
            <person name="Oren A."/>
            <person name="Chaudhuri R."/>
            <person name="La Ragione R.M."/>
            <person name="Hildebrand F."/>
            <person name="Pallen M.J."/>
        </authorList>
    </citation>
    <scope>NUCLEOTIDE SEQUENCE [LARGE SCALE GENOMIC DNA]</scope>
    <source>
        <strain evidence="9 10">Sa1BUA2</strain>
    </source>
</reference>
<evidence type="ECO:0000259" key="8">
    <source>
        <dbReference type="Pfam" id="PF06808"/>
    </source>
</evidence>
<comment type="subcellular location">
    <subcellularLocation>
        <location evidence="1">Cell inner membrane</location>
        <topology evidence="1">Multi-pass membrane protein</topology>
    </subcellularLocation>
</comment>
<name>A0ABR8VPX8_9BACI</name>
<feature type="transmembrane region" description="Helical" evidence="7">
    <location>
        <begin position="411"/>
        <end position="431"/>
    </location>
</feature>
<dbReference type="PANTHER" id="PTHR33362:SF5">
    <property type="entry name" value="C4-DICARBOXYLATE TRAP TRANSPORTER LARGE PERMEASE PROTEIN DCTM"/>
    <property type="match status" value="1"/>
</dbReference>
<dbReference type="InterPro" id="IPR010656">
    <property type="entry name" value="DctM"/>
</dbReference>
<keyword evidence="2" id="KW-1003">Cell membrane</keyword>
<keyword evidence="6 7" id="KW-0472">Membrane</keyword>
<feature type="transmembrane region" description="Helical" evidence="7">
    <location>
        <begin position="57"/>
        <end position="78"/>
    </location>
</feature>
<sequence>MDAGIIALLLFGSLLVVMAKGIPVAFGMGIVSVIFGILFAGGSVSIDSFMLGSYSKAIEFTLSAIPLYILMAAILQYSDIAEDMFECVYRWLGGVRGGLVAGTTAISSIFAAMVGIATVATATLGMTARPAMLQRGYDNKLIMGSIIAGGALGILIPPSVLMIIYASESRVSAGAMFMGGILPGILAALIFVSYALIRCWINPSLGPAVPEEERYTFKEKVSALKSIILPLLVVAGVLASIYTGIATPSEAAAFGVVGSLLCAAAKRKLTITNIKSILTMTVNLSVMVLWIVMSAAAYSRIVTVTGVGSWFAELITGFDTTPWVILLLMQVIFFFLGMFIDPTAIVLITGPLFLPVVMALGYDPVWYGVLFVINMCMAYMTPPFGFNLFVMRGIAKDTNINEIYKSVWPFVGLYALVLLIVALFPQLVLWLPGIMGS</sequence>
<feature type="transmembrane region" description="Helical" evidence="7">
    <location>
        <begin position="141"/>
        <end position="167"/>
    </location>
</feature>
<dbReference type="RefSeq" id="WP_191814996.1">
    <property type="nucleotide sequence ID" value="NZ_JACSPV010000038.1"/>
</dbReference>
<dbReference type="PIRSF" id="PIRSF006066">
    <property type="entry name" value="HI0050"/>
    <property type="match status" value="1"/>
</dbReference>
<keyword evidence="5 7" id="KW-1133">Transmembrane helix</keyword>
<keyword evidence="3" id="KW-0997">Cell inner membrane</keyword>
<accession>A0ABR8VPX8</accession>
<keyword evidence="10" id="KW-1185">Reference proteome</keyword>
<feature type="transmembrane region" description="Helical" evidence="7">
    <location>
        <begin position="98"/>
        <end position="120"/>
    </location>
</feature>
<dbReference type="Proteomes" id="UP000648182">
    <property type="component" value="Unassembled WGS sequence"/>
</dbReference>
<evidence type="ECO:0000256" key="7">
    <source>
        <dbReference type="SAM" id="Phobius"/>
    </source>
</evidence>
<evidence type="ECO:0000256" key="3">
    <source>
        <dbReference type="ARBA" id="ARBA00022519"/>
    </source>
</evidence>
<comment type="caution">
    <text evidence="9">The sequence shown here is derived from an EMBL/GenBank/DDBJ whole genome shotgun (WGS) entry which is preliminary data.</text>
</comment>
<feature type="transmembrane region" description="Helical" evidence="7">
    <location>
        <begin position="321"/>
        <end position="339"/>
    </location>
</feature>
<evidence type="ECO:0000256" key="1">
    <source>
        <dbReference type="ARBA" id="ARBA00004429"/>
    </source>
</evidence>
<organism evidence="9 10">
    <name type="scientific">Bacillus norwichensis</name>
    <dbReference type="NCBI Taxonomy" id="2762217"/>
    <lineage>
        <taxon>Bacteria</taxon>
        <taxon>Bacillati</taxon>
        <taxon>Bacillota</taxon>
        <taxon>Bacilli</taxon>
        <taxon>Bacillales</taxon>
        <taxon>Bacillaceae</taxon>
        <taxon>Bacillus</taxon>
    </lineage>
</organism>
<protein>
    <submittedName>
        <fullName evidence="9">TRAP transporter large permease subunit</fullName>
    </submittedName>
</protein>
<feature type="transmembrane region" description="Helical" evidence="7">
    <location>
        <begin position="281"/>
        <end position="301"/>
    </location>
</feature>
<evidence type="ECO:0000313" key="10">
    <source>
        <dbReference type="Proteomes" id="UP000648182"/>
    </source>
</evidence>